<sequence>MSKSVLPKLGNLAWAPVTSVEEVEIFDRYNGVPTLGIFRTGGQAHLFWRTLGYTGDISLWLYVPLSDGDQEALGDDEGPGLLDGIVYQSARQRWVTVGVADYYRLIFEREWSIPPNAKHGQILRSLIEDVTAALQLAIDGGLPPGRKENFKKAQEAVRHLVAC</sequence>
<dbReference type="RefSeq" id="WP_208565023.1">
    <property type="nucleotide sequence ID" value="NZ_JAGFWR010000001.1"/>
</dbReference>
<organism evidence="1 2">
    <name type="scientific">Micromonospora antibiotica</name>
    <dbReference type="NCBI Taxonomy" id="2807623"/>
    <lineage>
        <taxon>Bacteria</taxon>
        <taxon>Bacillati</taxon>
        <taxon>Actinomycetota</taxon>
        <taxon>Actinomycetes</taxon>
        <taxon>Micromonosporales</taxon>
        <taxon>Micromonosporaceae</taxon>
        <taxon>Micromonospora</taxon>
    </lineage>
</organism>
<evidence type="ECO:0000313" key="2">
    <source>
        <dbReference type="Proteomes" id="UP000671399"/>
    </source>
</evidence>
<keyword evidence="2" id="KW-1185">Reference proteome</keyword>
<dbReference type="Proteomes" id="UP000671399">
    <property type="component" value="Unassembled WGS sequence"/>
</dbReference>
<gene>
    <name evidence="1" type="ORF">JQN83_00475</name>
</gene>
<dbReference type="EMBL" id="JAGFWR010000001">
    <property type="protein sequence ID" value="MBO4159295.1"/>
    <property type="molecule type" value="Genomic_DNA"/>
</dbReference>
<protein>
    <submittedName>
        <fullName evidence="1">Uncharacterized protein</fullName>
    </submittedName>
</protein>
<name>A0ABS3V107_9ACTN</name>
<proteinExistence type="predicted"/>
<reference evidence="1 2" key="1">
    <citation type="submission" date="2021-03" db="EMBL/GenBank/DDBJ databases">
        <authorList>
            <person name="Lee D.-H."/>
        </authorList>
    </citation>
    <scope>NUCLEOTIDE SEQUENCE [LARGE SCALE GENOMIC DNA]</scope>
    <source>
        <strain evidence="1 2">MMS20-R2-23</strain>
    </source>
</reference>
<evidence type="ECO:0000313" key="1">
    <source>
        <dbReference type="EMBL" id="MBO4159295.1"/>
    </source>
</evidence>
<accession>A0ABS3V107</accession>
<comment type="caution">
    <text evidence="1">The sequence shown here is derived from an EMBL/GenBank/DDBJ whole genome shotgun (WGS) entry which is preliminary data.</text>
</comment>